<comment type="caution">
    <text evidence="2">The sequence shown here is derived from an EMBL/GenBank/DDBJ whole genome shotgun (WGS) entry which is preliminary data.</text>
</comment>
<dbReference type="Proteomes" id="UP000275385">
    <property type="component" value="Unassembled WGS sequence"/>
</dbReference>
<dbReference type="SUPFAM" id="SSF52540">
    <property type="entry name" value="P-loop containing nucleoside triphosphate hydrolases"/>
    <property type="match status" value="1"/>
</dbReference>
<feature type="domain" description="Phosphoribulokinase/uridine kinase" evidence="1">
    <location>
        <begin position="40"/>
        <end position="198"/>
    </location>
</feature>
<dbReference type="InterPro" id="IPR027417">
    <property type="entry name" value="P-loop_NTPase"/>
</dbReference>
<sequence>MTTNVNQDAVTRLEETVACLCARVQDLLVRNASYPRQRILIALAGVPGSGKSTISTALLQALPYYGIENAAVVPMDGFHYSKAALSRFDDPELAFRRRGAPFTFDVAGFLRLVMDLKKTAVTYAGEPEVIIHAPSFDHAIQDPVMDDIKISSRTKVAVIEGNYTLLNERYWSKVADLVDESWFVDVPPDVAKERLVRRHLQAGIEQTWEAAAHRAEENDIPNGQLIRSKLIEPDVRILN</sequence>
<evidence type="ECO:0000259" key="1">
    <source>
        <dbReference type="Pfam" id="PF00485"/>
    </source>
</evidence>
<dbReference type="PANTHER" id="PTHR10285">
    <property type="entry name" value="URIDINE KINASE"/>
    <property type="match status" value="1"/>
</dbReference>
<dbReference type="STRING" id="177199.A0A420XZY6"/>
<name>A0A420XZY6_9PEZI</name>
<protein>
    <submittedName>
        <fullName evidence="2">Putative kinase</fullName>
    </submittedName>
</protein>
<evidence type="ECO:0000313" key="3">
    <source>
        <dbReference type="Proteomes" id="UP000275385"/>
    </source>
</evidence>
<dbReference type="Pfam" id="PF00485">
    <property type="entry name" value="PRK"/>
    <property type="match status" value="1"/>
</dbReference>
<reference evidence="2 3" key="1">
    <citation type="submission" date="2018-08" db="EMBL/GenBank/DDBJ databases">
        <title>Draft genome of the lignicolous fungus Coniochaeta pulveracea.</title>
        <authorList>
            <person name="Borstlap C.J."/>
            <person name="De Witt R.N."/>
            <person name="Botha A."/>
            <person name="Volschenk H."/>
        </authorList>
    </citation>
    <scope>NUCLEOTIDE SEQUENCE [LARGE SCALE GENOMIC DNA]</scope>
    <source>
        <strain evidence="2 3">CAB683</strain>
    </source>
</reference>
<dbReference type="GO" id="GO:0016301">
    <property type="term" value="F:kinase activity"/>
    <property type="evidence" value="ECO:0007669"/>
    <property type="project" value="UniProtKB-KW"/>
</dbReference>
<dbReference type="Gene3D" id="3.40.50.300">
    <property type="entry name" value="P-loop containing nucleotide triphosphate hydrolases"/>
    <property type="match status" value="2"/>
</dbReference>
<keyword evidence="2" id="KW-0808">Transferase</keyword>
<organism evidence="2 3">
    <name type="scientific">Coniochaeta pulveracea</name>
    <dbReference type="NCBI Taxonomy" id="177199"/>
    <lineage>
        <taxon>Eukaryota</taxon>
        <taxon>Fungi</taxon>
        <taxon>Dikarya</taxon>
        <taxon>Ascomycota</taxon>
        <taxon>Pezizomycotina</taxon>
        <taxon>Sordariomycetes</taxon>
        <taxon>Sordariomycetidae</taxon>
        <taxon>Coniochaetales</taxon>
        <taxon>Coniochaetaceae</taxon>
        <taxon>Coniochaeta</taxon>
    </lineage>
</organism>
<evidence type="ECO:0000313" key="2">
    <source>
        <dbReference type="EMBL" id="RKU40978.1"/>
    </source>
</evidence>
<keyword evidence="2" id="KW-0418">Kinase</keyword>
<dbReference type="EMBL" id="QVQW01000085">
    <property type="protein sequence ID" value="RKU40978.1"/>
    <property type="molecule type" value="Genomic_DNA"/>
</dbReference>
<dbReference type="AlphaFoldDB" id="A0A420XZY6"/>
<keyword evidence="3" id="KW-1185">Reference proteome</keyword>
<accession>A0A420XZY6</accession>
<dbReference type="GO" id="GO:0005524">
    <property type="term" value="F:ATP binding"/>
    <property type="evidence" value="ECO:0007669"/>
    <property type="project" value="InterPro"/>
</dbReference>
<dbReference type="InterPro" id="IPR006083">
    <property type="entry name" value="PRK/URK"/>
</dbReference>
<proteinExistence type="predicted"/>
<gene>
    <name evidence="2" type="primary">YFH7</name>
    <name evidence="2" type="ORF">DL546_000694</name>
</gene>
<dbReference type="OrthoDB" id="6362633at2759"/>